<evidence type="ECO:0000313" key="2">
    <source>
        <dbReference type="EMBL" id="MBT1688942.1"/>
    </source>
</evidence>
<sequence length="191" mass="21326">MRTGNKALAVGFLGAVLLVMTAAGAHAQGDSARTRPFDRYWTRSRIVPKIGVGAQDRAFFEAGLQWQSIYKHPLTLFSKGAYCTVDVFVDDKNLLLGPKLGYEFTAGIIGTAVDLTYFIDHNYDAEGSNRRSLVATPKIGLTILGFADLFYGYQIPLSNDEITSLYRNRFSLVFNLNRDYFNLKGAPRRVR</sequence>
<accession>A0AAP2GEZ2</accession>
<proteinExistence type="predicted"/>
<dbReference type="EMBL" id="JAHESC010000033">
    <property type="protein sequence ID" value="MBT1688942.1"/>
    <property type="molecule type" value="Genomic_DNA"/>
</dbReference>
<dbReference type="AlphaFoldDB" id="A0AAP2GEZ2"/>
<name>A0AAP2GEZ2_9BACT</name>
<keyword evidence="1" id="KW-0732">Signal</keyword>
<organism evidence="2 3">
    <name type="scientific">Dawidia soli</name>
    <dbReference type="NCBI Taxonomy" id="2782352"/>
    <lineage>
        <taxon>Bacteria</taxon>
        <taxon>Pseudomonadati</taxon>
        <taxon>Bacteroidota</taxon>
        <taxon>Cytophagia</taxon>
        <taxon>Cytophagales</taxon>
        <taxon>Chryseotaleaceae</taxon>
        <taxon>Dawidia</taxon>
    </lineage>
</organism>
<dbReference type="RefSeq" id="WP_254092168.1">
    <property type="nucleotide sequence ID" value="NZ_JAHESC010000033.1"/>
</dbReference>
<comment type="caution">
    <text evidence="2">The sequence shown here is derived from an EMBL/GenBank/DDBJ whole genome shotgun (WGS) entry which is preliminary data.</text>
</comment>
<evidence type="ECO:0000256" key="1">
    <source>
        <dbReference type="SAM" id="SignalP"/>
    </source>
</evidence>
<reference evidence="2 3" key="1">
    <citation type="submission" date="2021-05" db="EMBL/GenBank/DDBJ databases">
        <title>A Polyphasic approach of four new species of the genus Ohtaekwangia: Ohtaekwangia histidinii sp. nov., Ohtaekwangia cretensis sp. nov., Ohtaekwangia indiensis sp. nov., Ohtaekwangia reichenbachii sp. nov. from diverse environment.</title>
        <authorList>
            <person name="Octaviana S."/>
        </authorList>
    </citation>
    <scope>NUCLEOTIDE SEQUENCE [LARGE SCALE GENOMIC DNA]</scope>
    <source>
        <strain evidence="2 3">PWU37</strain>
    </source>
</reference>
<evidence type="ECO:0000313" key="3">
    <source>
        <dbReference type="Proteomes" id="UP001319180"/>
    </source>
</evidence>
<keyword evidence="3" id="KW-1185">Reference proteome</keyword>
<feature type="chain" id="PRO_5042858725" evidence="1">
    <location>
        <begin position="28"/>
        <end position="191"/>
    </location>
</feature>
<gene>
    <name evidence="2" type="ORF">KK078_20420</name>
</gene>
<feature type="signal peptide" evidence="1">
    <location>
        <begin position="1"/>
        <end position="27"/>
    </location>
</feature>
<protein>
    <submittedName>
        <fullName evidence="2">Uncharacterized protein</fullName>
    </submittedName>
</protein>
<dbReference type="Proteomes" id="UP001319180">
    <property type="component" value="Unassembled WGS sequence"/>
</dbReference>